<dbReference type="Proteomes" id="UP001165121">
    <property type="component" value="Unassembled WGS sequence"/>
</dbReference>
<gene>
    <name evidence="1" type="ORF">Pfra01_001118100</name>
</gene>
<organism evidence="1 2">
    <name type="scientific">Phytophthora fragariaefolia</name>
    <dbReference type="NCBI Taxonomy" id="1490495"/>
    <lineage>
        <taxon>Eukaryota</taxon>
        <taxon>Sar</taxon>
        <taxon>Stramenopiles</taxon>
        <taxon>Oomycota</taxon>
        <taxon>Peronosporomycetes</taxon>
        <taxon>Peronosporales</taxon>
        <taxon>Peronosporaceae</taxon>
        <taxon>Phytophthora</taxon>
    </lineage>
</organism>
<protein>
    <submittedName>
        <fullName evidence="1">Unnamed protein product</fullName>
    </submittedName>
</protein>
<dbReference type="AlphaFoldDB" id="A0A9W6XHE8"/>
<proteinExistence type="predicted"/>
<name>A0A9W6XHE8_9STRA</name>
<evidence type="ECO:0000313" key="1">
    <source>
        <dbReference type="EMBL" id="GMF38589.1"/>
    </source>
</evidence>
<dbReference type="OrthoDB" id="168226at2759"/>
<keyword evidence="2" id="KW-1185">Reference proteome</keyword>
<dbReference type="EMBL" id="BSXT01001097">
    <property type="protein sequence ID" value="GMF38589.1"/>
    <property type="molecule type" value="Genomic_DNA"/>
</dbReference>
<comment type="caution">
    <text evidence="1">The sequence shown here is derived from an EMBL/GenBank/DDBJ whole genome shotgun (WGS) entry which is preliminary data.</text>
</comment>
<sequence length="383" mass="42932">MGSDCYTSWSQASDAPSTLPIRASLVPVDPQAGVHRHVYERLLKAAEKTDRTAIDARLVSRFQDANEAAFGRWVSNDGRCFGIPKMSTRQPPLIGSLDSLRNEPAAIQHVFQSLPYPELAAQSCTREQVLRWGELEAYRHQIQTIEWIANGGDNEDVTRQFCGDPIYMQSVLRADDVTTCLLSQNVIGLGASHTDRTAWLSSFKRRHENGHFDNVLLQETHIPAQLSSPTAKEHAHQWGFRVGEGCPQLSFWSGDSTTTAGVGILVHPRGRFQNLQPAFQDHWTPHFMVGNATLDGEEVMSPTFMHLRRSALTALNHSSPVLEEMLNKWQLSHSLASVLPKPSDSDHVRWFHAEHHTHSYPVPGHGLASSRLDRWYTNDTARP</sequence>
<evidence type="ECO:0000313" key="2">
    <source>
        <dbReference type="Proteomes" id="UP001165121"/>
    </source>
</evidence>
<accession>A0A9W6XHE8</accession>
<reference evidence="1" key="1">
    <citation type="submission" date="2023-04" db="EMBL/GenBank/DDBJ databases">
        <title>Phytophthora fragariaefolia NBRC 109709.</title>
        <authorList>
            <person name="Ichikawa N."/>
            <person name="Sato H."/>
            <person name="Tonouchi N."/>
        </authorList>
    </citation>
    <scope>NUCLEOTIDE SEQUENCE</scope>
    <source>
        <strain evidence="1">NBRC 109709</strain>
    </source>
</reference>